<keyword evidence="4" id="KW-1185">Reference proteome</keyword>
<dbReference type="InterPro" id="IPR015919">
    <property type="entry name" value="Cadherin-like_sf"/>
</dbReference>
<dbReference type="InterPro" id="IPR013783">
    <property type="entry name" value="Ig-like_fold"/>
</dbReference>
<feature type="domain" description="PKD/Chitinase" evidence="1">
    <location>
        <begin position="769"/>
        <end position="845"/>
    </location>
</feature>
<comment type="caution">
    <text evidence="3">The sequence shown here is derived from an EMBL/GenBank/DDBJ whole genome shotgun (WGS) entry which is preliminary data.</text>
</comment>
<dbReference type="SUPFAM" id="SSF49313">
    <property type="entry name" value="Cadherin-like"/>
    <property type="match status" value="1"/>
</dbReference>
<dbReference type="InterPro" id="IPR036179">
    <property type="entry name" value="Ig-like_dom_sf"/>
</dbReference>
<evidence type="ECO:0000313" key="4">
    <source>
        <dbReference type="Proteomes" id="UP000598820"/>
    </source>
</evidence>
<dbReference type="InterPro" id="IPR035986">
    <property type="entry name" value="PKD_dom_sf"/>
</dbReference>
<sequence>MLLSTAVNYLFSNRLVHYQLVLFTILIVSGLTNVVKAQTPSFTTGQIEEGTGCDRPFPAVATNPVDGKIYGFWQKGVQANGVYKLFVWNGSNWSTVGTFTTATGTGSTVRVPNFDGVASGVMLSIDATGTFHVVFNGYRGDPITGTKGIWYGVSPNGTSWTFTEIQTVQDLNGFTTLNFSILEVDNSNVPHIACLIRNENDPRTYTLRYFRKNGNSWTGENAFSQSGGFPSANEITRLDLAVDGNNKAHIAFQRETNGTSRDGGLWYINNTSDSWSTPTELAHGETNQQQGETITIDTDLSNNIHIIYSDYQENLYHATNESGTFVKNKINALTGTVFPHSLRFNTNGDKFFTLSGLRYAYQFNGITGDANWTNGTAYTSTGQAGSLYTGLLTTGGRIMMLFDNLLSGSCSSTNSRNLWYATAQVSVPVAAPTFTQQPNATSACSGTSAVFTASATNATSFQWQESTNATFTSFTTLSSSGIYTVTSAGSSSTLTITTNTSVNGKYYRAVASNAGGSINSSGATLSVRAKPDVTVNTPAAVCSPATVNLTTALTADIPNSSFQYFTDAAGNQPVSSPTAVSVSGTYYGRAISPAGCVSDLKSISVTVNPRPTVSLIASGSLSCAQPTVTLTASSTSTGTYVFSGPSGVVNSTNGIAQVSQPGTYTVTFTAAGGATGCTASNTIVVNGNTELPSANLANDGPLSCTKVSVTLTASSQNVGVQYNFSGPGSIVQNGNTASITQAGTYTVTVTGQNSCTATAITTVNSDTALPSVGLSNDGPLSCTKSSITLTASGGSTYRFSTGANQIGGNVGNTATVTQAGLYSVTVISGNGCTAVASTSVSADQDAPAASLQNNGPLTCSQTSVTLTASGGIAYRFGGGAVQIGTSPMATVSVAGVYSVTVTGANGCSATAQTTVTSSTTLPAPTLTASALSTTNQPISVTATSCQGMVSWLPQGGAGVAQGNIYTFSQPGNYTLSATCSVGSCTSPPSPDLVVIIRPGGFAITSVTMQACQLINAVSGLYRINFTPLYSGQNSNPISFSIVNELLPTTNSGPYTLTLYNDNPAVTLVAAQSGNGEVRFRYNWLAACTSGTVPNRPPVTTGVPSQTLLQGQAYQLQLTDYFSDPDQQSLTFSANNLPSGLSLTGNRISGTPSVTGVSTVTITVLDPDGLSASATFVLTITSPPTTPGGFAIAGVSLVNCTVLTPYQRQLSFNPQYTGLTGQPVSFSIVNELLPTTNPGPYTLTLYTDNPVINLRAQQGNTLASYAYNWLSACTTASRQGANIEADILNVNVLGNPVEGQTVEIEVTGISGQQFQVELMDSQGRQLHQEVVNQASTRERVRVPIQSLNQLIILQISTSTQRQTVKLLSR</sequence>
<gene>
    <name evidence="3" type="ORF">IC229_33110</name>
</gene>
<dbReference type="SUPFAM" id="SSF49299">
    <property type="entry name" value="PKD domain"/>
    <property type="match status" value="1"/>
</dbReference>
<feature type="domain" description="PKD/Chitinase" evidence="1">
    <location>
        <begin position="610"/>
        <end position="688"/>
    </location>
</feature>
<dbReference type="Proteomes" id="UP000598820">
    <property type="component" value="Unassembled WGS sequence"/>
</dbReference>
<dbReference type="SUPFAM" id="SSF48726">
    <property type="entry name" value="Immunoglobulin"/>
    <property type="match status" value="1"/>
</dbReference>
<dbReference type="GO" id="GO:0005509">
    <property type="term" value="F:calcium ion binding"/>
    <property type="evidence" value="ECO:0007669"/>
    <property type="project" value="InterPro"/>
</dbReference>
<dbReference type="Pfam" id="PF05345">
    <property type="entry name" value="He_PIG"/>
    <property type="match status" value="1"/>
</dbReference>
<dbReference type="SMART" id="SM00089">
    <property type="entry name" value="PKD"/>
    <property type="match status" value="5"/>
</dbReference>
<dbReference type="InterPro" id="IPR006644">
    <property type="entry name" value="Cadg"/>
</dbReference>
<feature type="domain" description="PKD/Chitinase" evidence="1">
    <location>
        <begin position="846"/>
        <end position="920"/>
    </location>
</feature>
<evidence type="ECO:0000313" key="3">
    <source>
        <dbReference type="EMBL" id="MBD2705498.1"/>
    </source>
</evidence>
<feature type="domain" description="Dystroglycan-type cadherin-like" evidence="2">
    <location>
        <begin position="1097"/>
        <end position="1186"/>
    </location>
</feature>
<dbReference type="InterPro" id="IPR022409">
    <property type="entry name" value="PKD/Chitinase_dom"/>
</dbReference>
<dbReference type="EMBL" id="JACWZY010000058">
    <property type="protein sequence ID" value="MBD2705498.1"/>
    <property type="molecule type" value="Genomic_DNA"/>
</dbReference>
<reference evidence="3" key="1">
    <citation type="submission" date="2020-09" db="EMBL/GenBank/DDBJ databases">
        <authorList>
            <person name="Kim M.K."/>
        </authorList>
    </citation>
    <scope>NUCLEOTIDE SEQUENCE</scope>
    <source>
        <strain evidence="3">BT702</strain>
    </source>
</reference>
<organism evidence="3 4">
    <name type="scientific">Spirosoma profusum</name>
    <dbReference type="NCBI Taxonomy" id="2771354"/>
    <lineage>
        <taxon>Bacteria</taxon>
        <taxon>Pseudomonadati</taxon>
        <taxon>Bacteroidota</taxon>
        <taxon>Cytophagia</taxon>
        <taxon>Cytophagales</taxon>
        <taxon>Cytophagaceae</taxon>
        <taxon>Spirosoma</taxon>
    </lineage>
</organism>
<evidence type="ECO:0000259" key="1">
    <source>
        <dbReference type="SMART" id="SM00089"/>
    </source>
</evidence>
<dbReference type="Gene3D" id="2.60.40.10">
    <property type="entry name" value="Immunoglobulins"/>
    <property type="match status" value="3"/>
</dbReference>
<feature type="domain" description="PKD/Chitinase" evidence="1">
    <location>
        <begin position="691"/>
        <end position="768"/>
    </location>
</feature>
<dbReference type="GO" id="GO:0016020">
    <property type="term" value="C:membrane"/>
    <property type="evidence" value="ECO:0007669"/>
    <property type="project" value="InterPro"/>
</dbReference>
<proteinExistence type="predicted"/>
<feature type="domain" description="PKD/Chitinase" evidence="1">
    <location>
        <begin position="1098"/>
        <end position="1182"/>
    </location>
</feature>
<dbReference type="SMART" id="SM00736">
    <property type="entry name" value="CADG"/>
    <property type="match status" value="1"/>
</dbReference>
<name>A0A927AW15_9BACT</name>
<accession>A0A927AW15</accession>
<dbReference type="RefSeq" id="WP_190892982.1">
    <property type="nucleotide sequence ID" value="NZ_JACWZY010000058.1"/>
</dbReference>
<evidence type="ECO:0000259" key="2">
    <source>
        <dbReference type="SMART" id="SM00736"/>
    </source>
</evidence>
<protein>
    <submittedName>
        <fullName evidence="3">Ig domain-containing protein</fullName>
    </submittedName>
</protein>